<dbReference type="EMBL" id="HAED01014762">
    <property type="protein sequence ID" value="SBR01207.1"/>
    <property type="molecule type" value="Transcribed_RNA"/>
</dbReference>
<name>A0A1A8IV41_NOTKU</name>
<sequence length="70" mass="7678">RQSAQPVTTSCKQAPTFPSWPRERCRAFRTYILIGRNGLTPTCLVRRGGGSSDRKSYVRQLKAVGPSPAG</sequence>
<dbReference type="AlphaFoldDB" id="A0A1A8IV41"/>
<evidence type="ECO:0000313" key="1">
    <source>
        <dbReference type="EMBL" id="SBR01207.1"/>
    </source>
</evidence>
<feature type="non-terminal residue" evidence="1">
    <location>
        <position position="70"/>
    </location>
</feature>
<protein>
    <submittedName>
        <fullName evidence="1">Uncharacterized protein</fullName>
    </submittedName>
</protein>
<proteinExistence type="predicted"/>
<feature type="non-terminal residue" evidence="1">
    <location>
        <position position="1"/>
    </location>
</feature>
<reference evidence="1" key="1">
    <citation type="submission" date="2016-05" db="EMBL/GenBank/DDBJ databases">
        <authorList>
            <person name="Lavstsen T."/>
            <person name="Jespersen J.S."/>
        </authorList>
    </citation>
    <scope>NUCLEOTIDE SEQUENCE</scope>
    <source>
        <tissue evidence="1">Brain</tissue>
    </source>
</reference>
<gene>
    <name evidence="1" type="primary">Nfu_g_1_013524</name>
</gene>
<reference evidence="1" key="2">
    <citation type="submission" date="2016-06" db="EMBL/GenBank/DDBJ databases">
        <title>The genome of a short-lived fish provides insights into sex chromosome evolution and the genetic control of aging.</title>
        <authorList>
            <person name="Reichwald K."/>
            <person name="Felder M."/>
            <person name="Petzold A."/>
            <person name="Koch P."/>
            <person name="Groth M."/>
            <person name="Platzer M."/>
        </authorList>
    </citation>
    <scope>NUCLEOTIDE SEQUENCE</scope>
    <source>
        <tissue evidence="1">Brain</tissue>
    </source>
</reference>
<accession>A0A1A8IV41</accession>
<organism evidence="1">
    <name type="scientific">Nothobranchius kuhntae</name>
    <name type="common">Beira killifish</name>
    <dbReference type="NCBI Taxonomy" id="321403"/>
    <lineage>
        <taxon>Eukaryota</taxon>
        <taxon>Metazoa</taxon>
        <taxon>Chordata</taxon>
        <taxon>Craniata</taxon>
        <taxon>Vertebrata</taxon>
        <taxon>Euteleostomi</taxon>
        <taxon>Actinopterygii</taxon>
        <taxon>Neopterygii</taxon>
        <taxon>Teleostei</taxon>
        <taxon>Neoteleostei</taxon>
        <taxon>Acanthomorphata</taxon>
        <taxon>Ovalentaria</taxon>
        <taxon>Atherinomorphae</taxon>
        <taxon>Cyprinodontiformes</taxon>
        <taxon>Nothobranchiidae</taxon>
        <taxon>Nothobranchius</taxon>
    </lineage>
</organism>